<gene>
    <name evidence="8" type="primary">repA</name>
    <name evidence="8" type="ORF">P6223_005917</name>
</gene>
<sequence length="93" mass="10768">MFSHPVYLFLRKFSLQDSRGGSKRTYRKGNPVPARERQRASLARRSNTHKAFHAVIQARLKDRLSELADEEGITQAQMLEKLIESELKRRATS</sequence>
<evidence type="ECO:0000256" key="3">
    <source>
        <dbReference type="ARBA" id="ARBA00023015"/>
    </source>
</evidence>
<keyword evidence="2" id="KW-0615">Plasmid copy control</keyword>
<keyword evidence="1" id="KW-0678">Repressor</keyword>
<evidence type="ECO:0000256" key="7">
    <source>
        <dbReference type="SAM" id="MobiDB-lite"/>
    </source>
</evidence>
<reference evidence="8" key="1">
    <citation type="submission" date="2024-02" db="EMBL/GenBank/DDBJ databases">
        <authorList>
            <consortium name="Clinical and Environmental Microbiology Branch: Whole genome sequencing antimicrobial resistance pathogens in the healthcare setting"/>
        </authorList>
    </citation>
    <scope>NUCLEOTIDE SEQUENCE</scope>
    <source>
        <strain evidence="8">2023CK-00345</strain>
    </source>
</reference>
<accession>A0AAI9H4L9</accession>
<keyword evidence="3" id="KW-0805">Transcription regulation</keyword>
<keyword evidence="4" id="KW-0238">DNA-binding</keyword>
<evidence type="ECO:0000256" key="4">
    <source>
        <dbReference type="ARBA" id="ARBA00023125"/>
    </source>
</evidence>
<dbReference type="GO" id="GO:0006276">
    <property type="term" value="P:plasmid maintenance"/>
    <property type="evidence" value="ECO:0007669"/>
    <property type="project" value="UniProtKB-KW"/>
</dbReference>
<organism evidence="8">
    <name type="scientific">Escherichia coli</name>
    <dbReference type="NCBI Taxonomy" id="562"/>
    <lineage>
        <taxon>Bacteria</taxon>
        <taxon>Pseudomonadati</taxon>
        <taxon>Pseudomonadota</taxon>
        <taxon>Gammaproteobacteria</taxon>
        <taxon>Enterobacterales</taxon>
        <taxon>Enterobacteriaceae</taxon>
        <taxon>Escherichia</taxon>
    </lineage>
</organism>
<dbReference type="Pfam" id="PF10723">
    <property type="entry name" value="RepB-RCR_reg"/>
    <property type="match status" value="1"/>
</dbReference>
<evidence type="ECO:0000256" key="5">
    <source>
        <dbReference type="ARBA" id="ARBA00023163"/>
    </source>
</evidence>
<evidence type="ECO:0000256" key="1">
    <source>
        <dbReference type="ARBA" id="ARBA00022491"/>
    </source>
</evidence>
<dbReference type="NCBIfam" id="NF010256">
    <property type="entry name" value="PRK13702.1"/>
    <property type="match status" value="1"/>
</dbReference>
<evidence type="ECO:0000256" key="2">
    <source>
        <dbReference type="ARBA" id="ARBA00022689"/>
    </source>
</evidence>
<proteinExistence type="predicted"/>
<name>A0AAI9H4L9_ECOLX</name>
<protein>
    <recommendedName>
        <fullName evidence="6">Protein CopB</fullName>
    </recommendedName>
</protein>
<comment type="caution">
    <text evidence="8">The sequence shown here is derived from an EMBL/GenBank/DDBJ whole genome shotgun (WGS) entry which is preliminary data.</text>
</comment>
<evidence type="ECO:0000313" key="8">
    <source>
        <dbReference type="EMBL" id="EMM0029156.1"/>
    </source>
</evidence>
<dbReference type="EMBL" id="ABLFQU030000196">
    <property type="protein sequence ID" value="EMM0029156.1"/>
    <property type="molecule type" value="Genomic_DNA"/>
</dbReference>
<dbReference type="AlphaFoldDB" id="A0AAI9H4L9"/>
<dbReference type="GO" id="GO:0003677">
    <property type="term" value="F:DNA binding"/>
    <property type="evidence" value="ECO:0007669"/>
    <property type="project" value="UniProtKB-KW"/>
</dbReference>
<dbReference type="InterPro" id="IPR019661">
    <property type="entry name" value="RepA2"/>
</dbReference>
<keyword evidence="5" id="KW-0804">Transcription</keyword>
<evidence type="ECO:0000256" key="6">
    <source>
        <dbReference type="ARBA" id="ARBA00031853"/>
    </source>
</evidence>
<feature type="region of interest" description="Disordered" evidence="7">
    <location>
        <begin position="19"/>
        <end position="47"/>
    </location>
</feature>